<dbReference type="Pfam" id="PF12022">
    <property type="entry name" value="COG2_C"/>
    <property type="match status" value="1"/>
</dbReference>
<dbReference type="AlphaFoldDB" id="A0A7S3V8Q4"/>
<dbReference type="PANTHER" id="PTHR12961">
    <property type="entry name" value="CONSERVED OLIGOMERIC GOLGI COMPLEX COMPONENT 2"/>
    <property type="match status" value="1"/>
</dbReference>
<feature type="region of interest" description="Disordered" evidence="1">
    <location>
        <begin position="352"/>
        <end position="387"/>
    </location>
</feature>
<dbReference type="InterPro" id="IPR024603">
    <property type="entry name" value="COG_complex_COG2_C"/>
</dbReference>
<dbReference type="GO" id="GO:0007030">
    <property type="term" value="P:Golgi organization"/>
    <property type="evidence" value="ECO:0007669"/>
    <property type="project" value="InterPro"/>
</dbReference>
<reference evidence="3" key="1">
    <citation type="submission" date="2021-01" db="EMBL/GenBank/DDBJ databases">
        <authorList>
            <person name="Corre E."/>
            <person name="Pelletier E."/>
            <person name="Niang G."/>
            <person name="Scheremetjew M."/>
            <person name="Finn R."/>
            <person name="Kale V."/>
            <person name="Holt S."/>
            <person name="Cochrane G."/>
            <person name="Meng A."/>
            <person name="Brown T."/>
            <person name="Cohen L."/>
        </authorList>
    </citation>
    <scope>NUCLEOTIDE SEQUENCE</scope>
    <source>
        <strain evidence="3">MM31A-1</strain>
    </source>
</reference>
<organism evidence="3">
    <name type="scientific">Chaetoceros debilis</name>
    <dbReference type="NCBI Taxonomy" id="122233"/>
    <lineage>
        <taxon>Eukaryota</taxon>
        <taxon>Sar</taxon>
        <taxon>Stramenopiles</taxon>
        <taxon>Ochrophyta</taxon>
        <taxon>Bacillariophyta</taxon>
        <taxon>Coscinodiscophyceae</taxon>
        <taxon>Chaetocerotophycidae</taxon>
        <taxon>Chaetocerotales</taxon>
        <taxon>Chaetocerotaceae</taxon>
        <taxon>Chaetoceros</taxon>
    </lineage>
</organism>
<dbReference type="GO" id="GO:0017119">
    <property type="term" value="C:Golgi transport complex"/>
    <property type="evidence" value="ECO:0007669"/>
    <property type="project" value="TreeGrafter"/>
</dbReference>
<proteinExistence type="predicted"/>
<feature type="compositionally biased region" description="Low complexity" evidence="1">
    <location>
        <begin position="365"/>
        <end position="386"/>
    </location>
</feature>
<evidence type="ECO:0000313" key="3">
    <source>
        <dbReference type="EMBL" id="CAE0464902.1"/>
    </source>
</evidence>
<feature type="compositionally biased region" description="Low complexity" evidence="1">
    <location>
        <begin position="739"/>
        <end position="753"/>
    </location>
</feature>
<feature type="region of interest" description="Disordered" evidence="1">
    <location>
        <begin position="737"/>
        <end position="763"/>
    </location>
</feature>
<dbReference type="GO" id="GO:0006891">
    <property type="term" value="P:intra-Golgi vesicle-mediated transport"/>
    <property type="evidence" value="ECO:0007669"/>
    <property type="project" value="TreeGrafter"/>
</dbReference>
<gene>
    <name evidence="3" type="ORF">CDEB00056_LOCUS9743</name>
</gene>
<evidence type="ECO:0000256" key="1">
    <source>
        <dbReference type="SAM" id="MobiDB-lite"/>
    </source>
</evidence>
<sequence length="1008" mass="110750">MADLNLNFENDSTSEEWAPALANLSTPLLNSKLTTLRSQSSTLSSTLTAKLASSPSGQSLLHIGPSLSTLPPDLHSLLTAVTPMLEQVRQYEKHNQKELVRIVTAGKLIERECRRAEHSKDCTQILRDLVAVEKILEQDQKNSNSNFNANAKAYAKGSSSSEYNNSSNEEEKRDDYTNGNGNGEQQEQVVSSSDGNGNGNVVDKDTNENIQATNELNRMASLERVAYATLHLMHQLNSSSEQITSALQGHKTNANVNANANANANASNKKKGDSKSSKANANANGNGNGGTGTGTGTVIMLLPSMDTPLTQDTEKAQFLMKLAPRIRALEKNAFRSISQHLELILKRKLRMSRERERQRDNTQPNSNSENEKSSTSTSSGMNTNTNHPIEEDQRLLLGHLFRSFALLGRGSDAESMFASVAIMPIVRKKISIGKLDEGGSRGECAGLSPLLKEIVSDIKDLWGDVLQLVESIFDMSMEMEHYNKDIHIHYLSTNTTKGGLARTSDSDKSKIDLVTAGVWVPIARALMTDPAIKTAIFSPGIASIFQANYSVLEKFLSQLSFNLLKPSSSESIEEKESGVETADSTFGGDEDKLALTELYYEPDIDTNLIRVAQARIYGHGTTVEFSKKWNLPIYYQLRFGEVCARLEKAIQQVESDGWHAEVYSGSGSDEVVHSLTKNYGFELPFFMEVFDTLRWLWGPEVFLKPLTHRFLRGTIQILGRVISFIKDGLEGKIKFGSEAAPSSSSIDGASESALGTGEDTSLSTTMPKIDRSYCWNERIEDVASVSWELTILETYLKEEHVQNVLKTLNSSGPEHLGGDEMSSLIGEVMVEAAQDISPVVDTVWNEIIVNILTAKCTAPLSAVKGVAATYRMTNRPPPTQASPFVGTILRSLQEFDTTFSSRTPSYLGTLWKKTIVDTIADLYSTAVAELIETVQRTEEALKNRKVRRAAAGGMSDGEKVRLQLFLDQQAFSRSIEDVGIDPSSIDGMKKLISLTKATEELYLKTISS</sequence>
<name>A0A7S3V8Q4_9STRA</name>
<dbReference type="GO" id="GO:0015031">
    <property type="term" value="P:protein transport"/>
    <property type="evidence" value="ECO:0007669"/>
    <property type="project" value="InterPro"/>
</dbReference>
<accession>A0A7S3V8Q4</accession>
<feature type="region of interest" description="Disordered" evidence="1">
    <location>
        <begin position="153"/>
        <end position="207"/>
    </location>
</feature>
<feature type="region of interest" description="Disordered" evidence="1">
    <location>
        <begin position="264"/>
        <end position="292"/>
    </location>
</feature>
<dbReference type="EMBL" id="HBIO01012536">
    <property type="protein sequence ID" value="CAE0464902.1"/>
    <property type="molecule type" value="Transcribed_RNA"/>
</dbReference>
<feature type="domain" description="COG complex component COG2 C-terminal" evidence="2">
    <location>
        <begin position="627"/>
        <end position="967"/>
    </location>
</feature>
<dbReference type="PANTHER" id="PTHR12961:SF0">
    <property type="entry name" value="CONSERVED OLIGOMERIC GOLGI COMPLEX SUBUNIT 2"/>
    <property type="match status" value="1"/>
</dbReference>
<feature type="compositionally biased region" description="Low complexity" evidence="1">
    <location>
        <begin position="153"/>
        <end position="167"/>
    </location>
</feature>
<dbReference type="InterPro" id="IPR009316">
    <property type="entry name" value="COG2"/>
</dbReference>
<feature type="compositionally biased region" description="Polar residues" evidence="1">
    <location>
        <begin position="177"/>
        <end position="195"/>
    </location>
</feature>
<dbReference type="GO" id="GO:0016020">
    <property type="term" value="C:membrane"/>
    <property type="evidence" value="ECO:0007669"/>
    <property type="project" value="InterPro"/>
</dbReference>
<evidence type="ECO:0000259" key="2">
    <source>
        <dbReference type="Pfam" id="PF12022"/>
    </source>
</evidence>
<protein>
    <recommendedName>
        <fullName evidence="2">COG complex component COG2 C-terminal domain-containing protein</fullName>
    </recommendedName>
</protein>